<evidence type="ECO:0000313" key="1">
    <source>
        <dbReference type="EMBL" id="QHT91119.1"/>
    </source>
</evidence>
<name>A0A6C0IEB9_9ZZZZ</name>
<protein>
    <submittedName>
        <fullName evidence="1">Uncharacterized protein</fullName>
    </submittedName>
</protein>
<reference evidence="1" key="1">
    <citation type="journal article" date="2020" name="Nature">
        <title>Giant virus diversity and host interactions through global metagenomics.</title>
        <authorList>
            <person name="Schulz F."/>
            <person name="Roux S."/>
            <person name="Paez-Espino D."/>
            <person name="Jungbluth S."/>
            <person name="Walsh D.A."/>
            <person name="Denef V.J."/>
            <person name="McMahon K.D."/>
            <person name="Konstantinidis K.T."/>
            <person name="Eloe-Fadrosh E.A."/>
            <person name="Kyrpides N.C."/>
            <person name="Woyke T."/>
        </authorList>
    </citation>
    <scope>NUCLEOTIDE SEQUENCE</scope>
    <source>
        <strain evidence="1">GVMAG-M-3300023184-72</strain>
    </source>
</reference>
<dbReference type="EMBL" id="MN740162">
    <property type="protein sequence ID" value="QHT91119.1"/>
    <property type="molecule type" value="Genomic_DNA"/>
</dbReference>
<dbReference type="AlphaFoldDB" id="A0A6C0IEB9"/>
<proteinExistence type="predicted"/>
<accession>A0A6C0IEB9</accession>
<organism evidence="1">
    <name type="scientific">viral metagenome</name>
    <dbReference type="NCBI Taxonomy" id="1070528"/>
    <lineage>
        <taxon>unclassified sequences</taxon>
        <taxon>metagenomes</taxon>
        <taxon>organismal metagenomes</taxon>
    </lineage>
</organism>
<sequence>MEYFYKIDNLLHHGFPLYYLITEDTKFKKATQFNDKYIYYYKGPNQNEEYKLLGKFLGKGKLNTKTPYNDYDYEVYNFENEPYIFCDKSDFIYCMILPQTPPKENGRNLLPIHNFTYYDYPVYAHCVKENI</sequence>